<protein>
    <submittedName>
        <fullName evidence="2">Uncharacterized protein</fullName>
    </submittedName>
</protein>
<evidence type="ECO:0000256" key="1">
    <source>
        <dbReference type="ARBA" id="ARBA00038101"/>
    </source>
</evidence>
<dbReference type="InterPro" id="IPR011990">
    <property type="entry name" value="TPR-like_helical_dom_sf"/>
</dbReference>
<organism evidence="2 3">
    <name type="scientific">Tritrichomonas musculus</name>
    <dbReference type="NCBI Taxonomy" id="1915356"/>
    <lineage>
        <taxon>Eukaryota</taxon>
        <taxon>Metamonada</taxon>
        <taxon>Parabasalia</taxon>
        <taxon>Tritrichomonadida</taxon>
        <taxon>Tritrichomonadidae</taxon>
        <taxon>Tritrichomonas</taxon>
    </lineage>
</organism>
<dbReference type="PANTHER" id="PTHR11102:SF160">
    <property type="entry name" value="ERAD-ASSOCIATED E3 UBIQUITIN-PROTEIN LIGASE COMPONENT HRD3"/>
    <property type="match status" value="1"/>
</dbReference>
<comment type="caution">
    <text evidence="2">The sequence shown here is derived from an EMBL/GenBank/DDBJ whole genome shotgun (WGS) entry which is preliminary data.</text>
</comment>
<dbReference type="SUPFAM" id="SSF81901">
    <property type="entry name" value="HCP-like"/>
    <property type="match status" value="1"/>
</dbReference>
<reference evidence="2 3" key="1">
    <citation type="submission" date="2024-04" db="EMBL/GenBank/DDBJ databases">
        <title>Tritrichomonas musculus Genome.</title>
        <authorList>
            <person name="Alves-Ferreira E."/>
            <person name="Grigg M."/>
            <person name="Lorenzi H."/>
            <person name="Galac M."/>
        </authorList>
    </citation>
    <scope>NUCLEOTIDE SEQUENCE [LARGE SCALE GENOMIC DNA]</scope>
    <source>
        <strain evidence="2 3">EAF2021</strain>
    </source>
</reference>
<dbReference type="SMART" id="SM00671">
    <property type="entry name" value="SEL1"/>
    <property type="match status" value="2"/>
</dbReference>
<dbReference type="InterPro" id="IPR006597">
    <property type="entry name" value="Sel1-like"/>
</dbReference>
<dbReference type="Proteomes" id="UP001470230">
    <property type="component" value="Unassembled WGS sequence"/>
</dbReference>
<evidence type="ECO:0000313" key="2">
    <source>
        <dbReference type="EMBL" id="KAK8841558.1"/>
    </source>
</evidence>
<name>A0ABR2H5Q1_9EUKA</name>
<dbReference type="Pfam" id="PF08238">
    <property type="entry name" value="Sel1"/>
    <property type="match status" value="3"/>
</dbReference>
<keyword evidence="3" id="KW-1185">Reference proteome</keyword>
<dbReference type="Gene3D" id="1.25.40.10">
    <property type="entry name" value="Tetratricopeptide repeat domain"/>
    <property type="match status" value="1"/>
</dbReference>
<proteinExistence type="inferred from homology"/>
<accession>A0ABR2H5Q1</accession>
<gene>
    <name evidence="2" type="ORF">M9Y10_027182</name>
</gene>
<dbReference type="InterPro" id="IPR050767">
    <property type="entry name" value="Sel1_AlgK"/>
</dbReference>
<dbReference type="PANTHER" id="PTHR11102">
    <property type="entry name" value="SEL-1-LIKE PROTEIN"/>
    <property type="match status" value="1"/>
</dbReference>
<evidence type="ECO:0000313" key="3">
    <source>
        <dbReference type="Proteomes" id="UP001470230"/>
    </source>
</evidence>
<dbReference type="EMBL" id="JAPFFF010000041">
    <property type="protein sequence ID" value="KAK8841558.1"/>
    <property type="molecule type" value="Genomic_DNA"/>
</dbReference>
<sequence length="196" mass="22684">MTTNQRIPTKISSIEGVENQTFLYMCLSLIAEKRPDFNEICAFIGEDCFMELFNIIKTEEEEDDLHIYDEILTYFNIFGDDPEASLLFGKIILKTNDQFRQTEARRCFSQSAAKGNSEAMVKSGEMFETEGNKEEALRYFKMAAEKNNVKGMKIYADKLYNGEKIDENKAVAFDYYKKAAKKKMHRINVQICTHVL</sequence>
<comment type="similarity">
    <text evidence="1">Belongs to the sel-1 family.</text>
</comment>